<comment type="caution">
    <text evidence="1">The sequence shown here is derived from an EMBL/GenBank/DDBJ whole genome shotgun (WGS) entry which is preliminary data.</text>
</comment>
<dbReference type="AlphaFoldDB" id="A0A8J5J1H9"/>
<protein>
    <submittedName>
        <fullName evidence="1">Uncharacterized protein</fullName>
    </submittedName>
</protein>
<sequence>MENAISSCPGFRERLVKSLNRPLTTKPACLYHESVCPSCGLDEWLDPVLPGADAFRRPPPGATAPPTSHCVARNSNYKDKDIINSTLGVLAAHDGVHLVARTIDFKKCRPPNKDVRSDLGTSLVVRDVQVHYCNHCRSCFKVSTMALKVKWPTVS</sequence>
<proteinExistence type="predicted"/>
<dbReference type="EMBL" id="JAENGY010000182">
    <property type="protein sequence ID" value="KAG6970394.1"/>
    <property type="molecule type" value="Genomic_DNA"/>
</dbReference>
<reference evidence="1" key="1">
    <citation type="submission" date="2021-01" db="EMBL/GenBank/DDBJ databases">
        <title>Phytophthora aleatoria, a newly-described species from Pinus radiata is distinct from Phytophthora cactorum isolates based on comparative genomics.</title>
        <authorList>
            <person name="Mcdougal R."/>
            <person name="Panda P."/>
            <person name="Williams N."/>
            <person name="Studholme D.J."/>
        </authorList>
    </citation>
    <scope>NUCLEOTIDE SEQUENCE</scope>
    <source>
        <strain evidence="1">NZFS 4037</strain>
    </source>
</reference>
<organism evidence="1 2">
    <name type="scientific">Phytophthora aleatoria</name>
    <dbReference type="NCBI Taxonomy" id="2496075"/>
    <lineage>
        <taxon>Eukaryota</taxon>
        <taxon>Sar</taxon>
        <taxon>Stramenopiles</taxon>
        <taxon>Oomycota</taxon>
        <taxon>Peronosporomycetes</taxon>
        <taxon>Peronosporales</taxon>
        <taxon>Peronosporaceae</taxon>
        <taxon>Phytophthora</taxon>
    </lineage>
</organism>
<gene>
    <name evidence="1" type="ORF">JG688_00004884</name>
</gene>
<dbReference type="Proteomes" id="UP000709295">
    <property type="component" value="Unassembled WGS sequence"/>
</dbReference>
<accession>A0A8J5J1H9</accession>
<evidence type="ECO:0000313" key="2">
    <source>
        <dbReference type="Proteomes" id="UP000709295"/>
    </source>
</evidence>
<keyword evidence="2" id="KW-1185">Reference proteome</keyword>
<name>A0A8J5J1H9_9STRA</name>
<evidence type="ECO:0000313" key="1">
    <source>
        <dbReference type="EMBL" id="KAG6970394.1"/>
    </source>
</evidence>